<dbReference type="PANTHER" id="PTHR40031:SF1">
    <property type="entry name" value="MEMBRANE-BOUND METAL-DEPENDENT HYDROLASE"/>
    <property type="match status" value="1"/>
</dbReference>
<keyword evidence="1" id="KW-0472">Membrane</keyword>
<feature type="transmembrane region" description="Helical" evidence="1">
    <location>
        <begin position="88"/>
        <end position="109"/>
    </location>
</feature>
<dbReference type="EMBL" id="SLWY01000009">
    <property type="protein sequence ID" value="TCO81229.1"/>
    <property type="molecule type" value="Genomic_DNA"/>
</dbReference>
<name>A0A4R2LAJ0_9GAMM</name>
<evidence type="ECO:0000313" key="3">
    <source>
        <dbReference type="Proteomes" id="UP000295765"/>
    </source>
</evidence>
<dbReference type="PANTHER" id="PTHR40031">
    <property type="entry name" value="HYPOTHETICAL MEMBRANE SPANNING PROTEIN"/>
    <property type="match status" value="1"/>
</dbReference>
<evidence type="ECO:0000313" key="2">
    <source>
        <dbReference type="EMBL" id="TCO81229.1"/>
    </source>
</evidence>
<dbReference type="OrthoDB" id="9781927at2"/>
<gene>
    <name evidence="2" type="ORF">EV699_10970</name>
</gene>
<dbReference type="InterPro" id="IPR007404">
    <property type="entry name" value="YdjM-like"/>
</dbReference>
<feature type="transmembrane region" description="Helical" evidence="1">
    <location>
        <begin position="30"/>
        <end position="48"/>
    </location>
</feature>
<organism evidence="2 3">
    <name type="scientific">Plasticicumulans lactativorans</name>
    <dbReference type="NCBI Taxonomy" id="1133106"/>
    <lineage>
        <taxon>Bacteria</taxon>
        <taxon>Pseudomonadati</taxon>
        <taxon>Pseudomonadota</taxon>
        <taxon>Gammaproteobacteria</taxon>
        <taxon>Candidatus Competibacteraceae</taxon>
        <taxon>Plasticicumulans</taxon>
    </lineage>
</organism>
<protein>
    <submittedName>
        <fullName evidence="2">Inner membrane protein</fullName>
    </submittedName>
</protein>
<sequence>MDLVTHALSGALLARAAWPHARHGRARTTAALLAAAFPDLDYLLFWLAPSLFLNAHRGATHSLLMLPLWAALLALPLARLLHAPWRRLVGPCALGITAHIAGDLITVYGTQCLWPLSTQPWALGWSFDVNPWAALIVGLACLPARRRPRAALGAAVLALGALLVLQVQLRERALALVDGSGVRRVQALPQPLSPFHWLLLVDVDGTQGRYAHLTLWPPPWPWPVLAGFDARGYHAADGLDWQPYTRFGRDAGTRALAADAWASPALAGLRHFAQWPALYRLDTDGDETCAWFTDLRHTLPGQPPPFRYGACRRGADAPWRAYRLRYFSSDGRQAL</sequence>
<dbReference type="RefSeq" id="WP_132541870.1">
    <property type="nucleotide sequence ID" value="NZ_SLWY01000009.1"/>
</dbReference>
<feature type="transmembrane region" description="Helical" evidence="1">
    <location>
        <begin position="60"/>
        <end position="81"/>
    </location>
</feature>
<keyword evidence="1" id="KW-1133">Transmembrane helix</keyword>
<dbReference type="InterPro" id="IPR053170">
    <property type="entry name" value="Transcription_regulator"/>
</dbReference>
<evidence type="ECO:0000256" key="1">
    <source>
        <dbReference type="SAM" id="Phobius"/>
    </source>
</evidence>
<feature type="transmembrane region" description="Helical" evidence="1">
    <location>
        <begin position="150"/>
        <end position="169"/>
    </location>
</feature>
<dbReference type="Pfam" id="PF04307">
    <property type="entry name" value="YdjM"/>
    <property type="match status" value="1"/>
</dbReference>
<comment type="caution">
    <text evidence="2">The sequence shown here is derived from an EMBL/GenBank/DDBJ whole genome shotgun (WGS) entry which is preliminary data.</text>
</comment>
<keyword evidence="3" id="KW-1185">Reference proteome</keyword>
<dbReference type="AlphaFoldDB" id="A0A4R2LAJ0"/>
<accession>A0A4R2LAJ0</accession>
<dbReference type="Proteomes" id="UP000295765">
    <property type="component" value="Unassembled WGS sequence"/>
</dbReference>
<reference evidence="2 3" key="1">
    <citation type="submission" date="2019-03" db="EMBL/GenBank/DDBJ databases">
        <title>Genomic Encyclopedia of Type Strains, Phase IV (KMG-IV): sequencing the most valuable type-strain genomes for metagenomic binning, comparative biology and taxonomic classification.</title>
        <authorList>
            <person name="Goeker M."/>
        </authorList>
    </citation>
    <scope>NUCLEOTIDE SEQUENCE [LARGE SCALE GENOMIC DNA]</scope>
    <source>
        <strain evidence="2 3">DSM 25287</strain>
    </source>
</reference>
<proteinExistence type="predicted"/>
<keyword evidence="1" id="KW-0812">Transmembrane</keyword>
<feature type="transmembrane region" description="Helical" evidence="1">
    <location>
        <begin position="121"/>
        <end position="143"/>
    </location>
</feature>